<dbReference type="GO" id="GO:0004190">
    <property type="term" value="F:aspartic-type endopeptidase activity"/>
    <property type="evidence" value="ECO:0007669"/>
    <property type="project" value="UniProtKB-UniRule"/>
</dbReference>
<dbReference type="eggNOG" id="COG0597">
    <property type="taxonomic scope" value="Bacteria"/>
</dbReference>
<comment type="subcellular location">
    <subcellularLocation>
        <location evidence="9">Cell inner membrane</location>
        <topology evidence="9">Multi-pass membrane protein</topology>
    </subcellularLocation>
</comment>
<gene>
    <name evidence="9" type="primary">lspA</name>
    <name evidence="11" type="ordered locus">Desti_4084</name>
</gene>
<dbReference type="Pfam" id="PF01252">
    <property type="entry name" value="Peptidase_A8"/>
    <property type="match status" value="1"/>
</dbReference>
<evidence type="ECO:0000313" key="12">
    <source>
        <dbReference type="Proteomes" id="UP000006055"/>
    </source>
</evidence>
<keyword evidence="2 9" id="KW-1003">Cell membrane</keyword>
<keyword evidence="12" id="KW-1185">Reference proteome</keyword>
<evidence type="ECO:0000256" key="3">
    <source>
        <dbReference type="ARBA" id="ARBA00022670"/>
    </source>
</evidence>
<dbReference type="Proteomes" id="UP000006055">
    <property type="component" value="Chromosome"/>
</dbReference>
<proteinExistence type="inferred from homology"/>
<dbReference type="PATRIC" id="fig|706587.4.peg.4627"/>
<dbReference type="UniPathway" id="UPA00665"/>
<feature type="transmembrane region" description="Helical" evidence="9">
    <location>
        <begin position="97"/>
        <end position="115"/>
    </location>
</feature>
<dbReference type="PANTHER" id="PTHR33695:SF1">
    <property type="entry name" value="LIPOPROTEIN SIGNAL PEPTIDASE"/>
    <property type="match status" value="1"/>
</dbReference>
<feature type="transmembrane region" description="Helical" evidence="9">
    <location>
        <begin position="135"/>
        <end position="158"/>
    </location>
</feature>
<dbReference type="HAMAP" id="MF_00161">
    <property type="entry name" value="LspA"/>
    <property type="match status" value="1"/>
</dbReference>
<dbReference type="GO" id="GO:0006508">
    <property type="term" value="P:proteolysis"/>
    <property type="evidence" value="ECO:0007669"/>
    <property type="project" value="UniProtKB-KW"/>
</dbReference>
<evidence type="ECO:0000256" key="5">
    <source>
        <dbReference type="ARBA" id="ARBA00022750"/>
    </source>
</evidence>
<dbReference type="EMBL" id="CP003360">
    <property type="protein sequence ID" value="AFM26722.1"/>
    <property type="molecule type" value="Genomic_DNA"/>
</dbReference>
<evidence type="ECO:0000256" key="7">
    <source>
        <dbReference type="ARBA" id="ARBA00022989"/>
    </source>
</evidence>
<dbReference type="STRING" id="706587.Desti_4084"/>
<keyword evidence="7 9" id="KW-1133">Transmembrane helix</keyword>
<keyword evidence="5 9" id="KW-0064">Aspartyl protease</keyword>
<keyword evidence="8 9" id="KW-0472">Membrane</keyword>
<comment type="function">
    <text evidence="9">This protein specifically catalyzes the removal of signal peptides from prolipoproteins.</text>
</comment>
<protein>
    <recommendedName>
        <fullName evidence="9">Lipoprotein signal peptidase</fullName>
        <ecNumber evidence="9">3.4.23.36</ecNumber>
    </recommendedName>
    <alternativeName>
        <fullName evidence="9">Prolipoprotein signal peptidase</fullName>
    </alternativeName>
    <alternativeName>
        <fullName evidence="9">Signal peptidase II</fullName>
        <shortName evidence="9">SPase II</shortName>
    </alternativeName>
</protein>
<comment type="catalytic activity">
    <reaction evidence="9">
        <text>Release of signal peptides from bacterial membrane prolipoproteins. Hydrolyzes -Xaa-Yaa-Zaa-|-(S,diacylglyceryl)Cys-, in which Xaa is hydrophobic (preferably Leu), and Yaa (Ala or Ser) and Zaa (Gly or Ala) have small, neutral side chains.</text>
        <dbReference type="EC" id="3.4.23.36"/>
    </reaction>
</comment>
<evidence type="ECO:0000256" key="6">
    <source>
        <dbReference type="ARBA" id="ARBA00022801"/>
    </source>
</evidence>
<dbReference type="PANTHER" id="PTHR33695">
    <property type="entry name" value="LIPOPROTEIN SIGNAL PEPTIDASE"/>
    <property type="match status" value="1"/>
</dbReference>
<organism evidence="11 12">
    <name type="scientific">Desulfomonile tiedjei (strain ATCC 49306 / DSM 6799 / DCB-1)</name>
    <dbReference type="NCBI Taxonomy" id="706587"/>
    <lineage>
        <taxon>Bacteria</taxon>
        <taxon>Pseudomonadati</taxon>
        <taxon>Thermodesulfobacteriota</taxon>
        <taxon>Desulfomonilia</taxon>
        <taxon>Desulfomonilales</taxon>
        <taxon>Desulfomonilaceae</taxon>
        <taxon>Desulfomonile</taxon>
    </lineage>
</organism>
<accession>I4CAY1</accession>
<comment type="similarity">
    <text evidence="1 9 10">Belongs to the peptidase A8 family.</text>
</comment>
<dbReference type="InterPro" id="IPR001872">
    <property type="entry name" value="Peptidase_A8"/>
</dbReference>
<feature type="transmembrane region" description="Helical" evidence="9">
    <location>
        <begin position="72"/>
        <end position="90"/>
    </location>
</feature>
<keyword evidence="3 9" id="KW-0645">Protease</keyword>
<dbReference type="HOGENOM" id="CLU_083252_4_0_7"/>
<keyword evidence="4 9" id="KW-0812">Transmembrane</keyword>
<evidence type="ECO:0000256" key="10">
    <source>
        <dbReference type="RuleBase" id="RU004181"/>
    </source>
</evidence>
<dbReference type="RefSeq" id="WP_014811847.1">
    <property type="nucleotide sequence ID" value="NC_018025.1"/>
</dbReference>
<dbReference type="EC" id="3.4.23.36" evidence="9"/>
<sequence length="168" mass="18461">MKVSNRRNISMAFGIALLIVVADQFTKYLVTAWIPLHTVSEVIPGFVNLVHVRNPGAAFGIFSDSQSMLTRWFFVCISIAAVMIIGWLILTGEDTDTYLLVGYALFVGGALGNLIDRIRFGAVVDFLELYVNSFHWPAFNVADSALCVGTALFFIHVLTAKKRNGAEA</sequence>
<dbReference type="GO" id="GO:0005886">
    <property type="term" value="C:plasma membrane"/>
    <property type="evidence" value="ECO:0007669"/>
    <property type="project" value="UniProtKB-SubCell"/>
</dbReference>
<reference evidence="12" key="1">
    <citation type="submission" date="2012-06" db="EMBL/GenBank/DDBJ databases">
        <title>Complete sequence of chromosome of Desulfomonile tiedjei DSM 6799.</title>
        <authorList>
            <person name="Lucas S."/>
            <person name="Copeland A."/>
            <person name="Lapidus A."/>
            <person name="Glavina del Rio T."/>
            <person name="Dalin E."/>
            <person name="Tice H."/>
            <person name="Bruce D."/>
            <person name="Goodwin L."/>
            <person name="Pitluck S."/>
            <person name="Peters L."/>
            <person name="Ovchinnikova G."/>
            <person name="Zeytun A."/>
            <person name="Lu M."/>
            <person name="Kyrpides N."/>
            <person name="Mavromatis K."/>
            <person name="Ivanova N."/>
            <person name="Brettin T."/>
            <person name="Detter J.C."/>
            <person name="Han C."/>
            <person name="Larimer F."/>
            <person name="Land M."/>
            <person name="Hauser L."/>
            <person name="Markowitz V."/>
            <person name="Cheng J.-F."/>
            <person name="Hugenholtz P."/>
            <person name="Woyke T."/>
            <person name="Wu D."/>
            <person name="Spring S."/>
            <person name="Schroeder M."/>
            <person name="Brambilla E."/>
            <person name="Klenk H.-P."/>
            <person name="Eisen J.A."/>
        </authorList>
    </citation>
    <scope>NUCLEOTIDE SEQUENCE [LARGE SCALE GENOMIC DNA]</scope>
    <source>
        <strain evidence="12">ATCC 49306 / DSM 6799 / DCB-1</strain>
    </source>
</reference>
<name>I4CAY1_DESTA</name>
<comment type="pathway">
    <text evidence="9">Protein modification; lipoprotein biosynthesis (signal peptide cleavage).</text>
</comment>
<evidence type="ECO:0000256" key="4">
    <source>
        <dbReference type="ARBA" id="ARBA00022692"/>
    </source>
</evidence>
<dbReference type="PRINTS" id="PR00781">
    <property type="entry name" value="LIPOSIGPTASE"/>
</dbReference>
<keyword evidence="9" id="KW-0997">Cell inner membrane</keyword>
<dbReference type="AlphaFoldDB" id="I4CAY1"/>
<feature type="active site" evidence="9">
    <location>
        <position position="125"/>
    </location>
</feature>
<keyword evidence="6 9" id="KW-0378">Hydrolase</keyword>
<evidence type="ECO:0000256" key="1">
    <source>
        <dbReference type="ARBA" id="ARBA00006139"/>
    </source>
</evidence>
<dbReference type="KEGG" id="dti:Desti_4084"/>
<feature type="active site" evidence="9">
    <location>
        <position position="143"/>
    </location>
</feature>
<comment type="caution">
    <text evidence="9">Lacks conserved residue(s) required for the propagation of feature annotation.</text>
</comment>
<dbReference type="NCBIfam" id="TIGR00077">
    <property type="entry name" value="lspA"/>
    <property type="match status" value="1"/>
</dbReference>
<evidence type="ECO:0000313" key="11">
    <source>
        <dbReference type="EMBL" id="AFM26722.1"/>
    </source>
</evidence>
<evidence type="ECO:0000256" key="2">
    <source>
        <dbReference type="ARBA" id="ARBA00022475"/>
    </source>
</evidence>
<evidence type="ECO:0000256" key="9">
    <source>
        <dbReference type="HAMAP-Rule" id="MF_00161"/>
    </source>
</evidence>
<evidence type="ECO:0000256" key="8">
    <source>
        <dbReference type="ARBA" id="ARBA00023136"/>
    </source>
</evidence>